<reference evidence="2 3" key="1">
    <citation type="journal article" date="2019" name="Sci. Rep.">
        <title>Orb-weaving spider Araneus ventricosus genome elucidates the spidroin gene catalogue.</title>
        <authorList>
            <person name="Kono N."/>
            <person name="Nakamura H."/>
            <person name="Ohtoshi R."/>
            <person name="Moran D.A.P."/>
            <person name="Shinohara A."/>
            <person name="Yoshida Y."/>
            <person name="Fujiwara M."/>
            <person name="Mori M."/>
            <person name="Tomita M."/>
            <person name="Arakawa K."/>
        </authorList>
    </citation>
    <scope>NUCLEOTIDE SEQUENCE [LARGE SCALE GENOMIC DNA]</scope>
</reference>
<keyword evidence="1" id="KW-0812">Transmembrane</keyword>
<dbReference type="EMBL" id="BGPR01027928">
    <property type="protein sequence ID" value="GBN98793.1"/>
    <property type="molecule type" value="Genomic_DNA"/>
</dbReference>
<dbReference type="Proteomes" id="UP000499080">
    <property type="component" value="Unassembled WGS sequence"/>
</dbReference>
<gene>
    <name evidence="2" type="ORF">AVEN_208826_1</name>
</gene>
<dbReference type="InterPro" id="IPR039765">
    <property type="entry name" value="Yip5/YIPF1/YIPF2"/>
</dbReference>
<organism evidence="2 3">
    <name type="scientific">Araneus ventricosus</name>
    <name type="common">Orbweaver spider</name>
    <name type="synonym">Epeira ventricosa</name>
    <dbReference type="NCBI Taxonomy" id="182803"/>
    <lineage>
        <taxon>Eukaryota</taxon>
        <taxon>Metazoa</taxon>
        <taxon>Ecdysozoa</taxon>
        <taxon>Arthropoda</taxon>
        <taxon>Chelicerata</taxon>
        <taxon>Arachnida</taxon>
        <taxon>Araneae</taxon>
        <taxon>Araneomorphae</taxon>
        <taxon>Entelegynae</taxon>
        <taxon>Araneoidea</taxon>
        <taxon>Araneidae</taxon>
        <taxon>Araneus</taxon>
    </lineage>
</organism>
<dbReference type="AlphaFoldDB" id="A0A4Y2TGA0"/>
<dbReference type="PANTHER" id="PTHR12822">
    <property type="entry name" value="PROTEIN YIPF"/>
    <property type="match status" value="1"/>
</dbReference>
<evidence type="ECO:0000256" key="1">
    <source>
        <dbReference type="SAM" id="Phobius"/>
    </source>
</evidence>
<evidence type="ECO:0000313" key="2">
    <source>
        <dbReference type="EMBL" id="GBN98793.1"/>
    </source>
</evidence>
<name>A0A4Y2TGA0_ARAVE</name>
<sequence length="124" mass="13874">MIWSDAQSELQFQDFTLGATSPDVATLVLSGSYSNYKESLDSPGDENEDLLGTEKKEGRATFLDRQIVPKPDLYGPFWIAATLVFSTAICANIANYLTTEGRSAHNWSYDFHKGRQCKHLFMVS</sequence>
<feature type="transmembrane region" description="Helical" evidence="1">
    <location>
        <begin position="77"/>
        <end position="97"/>
    </location>
</feature>
<evidence type="ECO:0008006" key="4">
    <source>
        <dbReference type="Google" id="ProtNLM"/>
    </source>
</evidence>
<proteinExistence type="predicted"/>
<evidence type="ECO:0000313" key="3">
    <source>
        <dbReference type="Proteomes" id="UP000499080"/>
    </source>
</evidence>
<keyword evidence="1" id="KW-0472">Membrane</keyword>
<dbReference type="GO" id="GO:0016192">
    <property type="term" value="P:vesicle-mediated transport"/>
    <property type="evidence" value="ECO:0007669"/>
    <property type="project" value="InterPro"/>
</dbReference>
<dbReference type="GO" id="GO:0031267">
    <property type="term" value="F:small GTPase binding"/>
    <property type="evidence" value="ECO:0007669"/>
    <property type="project" value="InterPro"/>
</dbReference>
<dbReference type="OrthoDB" id="10256463at2759"/>
<dbReference type="GO" id="GO:0005794">
    <property type="term" value="C:Golgi apparatus"/>
    <property type="evidence" value="ECO:0007669"/>
    <property type="project" value="InterPro"/>
</dbReference>
<dbReference type="PANTHER" id="PTHR12822:SF2">
    <property type="entry name" value="PROTEIN YIPF"/>
    <property type="match status" value="1"/>
</dbReference>
<comment type="caution">
    <text evidence="2">The sequence shown here is derived from an EMBL/GenBank/DDBJ whole genome shotgun (WGS) entry which is preliminary data.</text>
</comment>
<keyword evidence="3" id="KW-1185">Reference proteome</keyword>
<accession>A0A4Y2TGA0</accession>
<protein>
    <recommendedName>
        <fullName evidence="4">Protein YIPF</fullName>
    </recommendedName>
</protein>
<keyword evidence="1" id="KW-1133">Transmembrane helix</keyword>